<comment type="caution">
    <text evidence="2">The sequence shown here is derived from an EMBL/GenBank/DDBJ whole genome shotgun (WGS) entry which is preliminary data.</text>
</comment>
<dbReference type="GO" id="GO:0008061">
    <property type="term" value="F:chitin binding"/>
    <property type="evidence" value="ECO:0007669"/>
    <property type="project" value="InterPro"/>
</dbReference>
<dbReference type="SUPFAM" id="SSF57625">
    <property type="entry name" value="Invertebrate chitin-binding proteins"/>
    <property type="match status" value="1"/>
</dbReference>
<dbReference type="AlphaFoldDB" id="A0AAN8XH59"/>
<accession>A0AAN8XH59</accession>
<dbReference type="PANTHER" id="PTHR22933:SF31">
    <property type="entry name" value="FI18007P1"/>
    <property type="match status" value="1"/>
</dbReference>
<dbReference type="EMBL" id="JAXCGZ010002295">
    <property type="protein sequence ID" value="KAK7084076.1"/>
    <property type="molecule type" value="Genomic_DNA"/>
</dbReference>
<dbReference type="SMART" id="SM00494">
    <property type="entry name" value="ChtBD2"/>
    <property type="match status" value="1"/>
</dbReference>
<evidence type="ECO:0000313" key="3">
    <source>
        <dbReference type="Proteomes" id="UP001381693"/>
    </source>
</evidence>
<protein>
    <recommendedName>
        <fullName evidence="1">Chitin-binding type-2 domain-containing protein</fullName>
    </recommendedName>
</protein>
<dbReference type="Proteomes" id="UP001381693">
    <property type="component" value="Unassembled WGS sequence"/>
</dbReference>
<evidence type="ECO:0000313" key="2">
    <source>
        <dbReference type="EMBL" id="KAK7084076.1"/>
    </source>
</evidence>
<dbReference type="InterPro" id="IPR052976">
    <property type="entry name" value="Scoloptoxin-like"/>
</dbReference>
<dbReference type="PROSITE" id="PS50940">
    <property type="entry name" value="CHIT_BIND_II"/>
    <property type="match status" value="1"/>
</dbReference>
<organism evidence="2 3">
    <name type="scientific">Halocaridina rubra</name>
    <name type="common">Hawaiian red shrimp</name>
    <dbReference type="NCBI Taxonomy" id="373956"/>
    <lineage>
        <taxon>Eukaryota</taxon>
        <taxon>Metazoa</taxon>
        <taxon>Ecdysozoa</taxon>
        <taxon>Arthropoda</taxon>
        <taxon>Crustacea</taxon>
        <taxon>Multicrustacea</taxon>
        <taxon>Malacostraca</taxon>
        <taxon>Eumalacostraca</taxon>
        <taxon>Eucarida</taxon>
        <taxon>Decapoda</taxon>
        <taxon>Pleocyemata</taxon>
        <taxon>Caridea</taxon>
        <taxon>Atyoidea</taxon>
        <taxon>Atyidae</taxon>
        <taxon>Halocaridina</taxon>
    </lineage>
</organism>
<evidence type="ECO:0000259" key="1">
    <source>
        <dbReference type="PROSITE" id="PS50940"/>
    </source>
</evidence>
<reference evidence="2 3" key="1">
    <citation type="submission" date="2023-11" db="EMBL/GenBank/DDBJ databases">
        <title>Halocaridina rubra genome assembly.</title>
        <authorList>
            <person name="Smith C."/>
        </authorList>
    </citation>
    <scope>NUCLEOTIDE SEQUENCE [LARGE SCALE GENOMIC DNA]</scope>
    <source>
        <strain evidence="2">EP-1</strain>
        <tissue evidence="2">Whole</tissue>
    </source>
</reference>
<name>A0AAN8XH59_HALRR</name>
<dbReference type="PANTHER" id="PTHR22933">
    <property type="entry name" value="FI18007P1-RELATED"/>
    <property type="match status" value="1"/>
</dbReference>
<sequence length="148" mass="16283">MKEIAGHIQSIEGDIILGVFRSFYVPQSSNLYEGTISSSFSCSAYGQGYYADEENSCQMFHVCTPVESHDGAATQYRFTFRCAEGEQFDQRSLTCSRSSNTCSSASSLFRNSQQQSQRLFSGFSSPAGPTNTGVCYLAKNQIITGIRK</sequence>
<gene>
    <name evidence="2" type="ORF">SK128_021210</name>
</gene>
<dbReference type="GO" id="GO:0005576">
    <property type="term" value="C:extracellular region"/>
    <property type="evidence" value="ECO:0007669"/>
    <property type="project" value="InterPro"/>
</dbReference>
<feature type="domain" description="Chitin-binding type-2" evidence="1">
    <location>
        <begin position="39"/>
        <end position="104"/>
    </location>
</feature>
<dbReference type="InterPro" id="IPR036508">
    <property type="entry name" value="Chitin-bd_dom_sf"/>
</dbReference>
<keyword evidence="3" id="KW-1185">Reference proteome</keyword>
<dbReference type="InterPro" id="IPR002557">
    <property type="entry name" value="Chitin-bd_dom"/>
</dbReference>
<dbReference type="Gene3D" id="2.170.140.10">
    <property type="entry name" value="Chitin binding domain"/>
    <property type="match status" value="1"/>
</dbReference>
<dbReference type="Pfam" id="PF01607">
    <property type="entry name" value="CBM_14"/>
    <property type="match status" value="1"/>
</dbReference>
<proteinExistence type="predicted"/>